<reference evidence="3" key="1">
    <citation type="journal article" date="2021" name="PeerJ">
        <title>Extensive microbial diversity within the chicken gut microbiome revealed by metagenomics and culture.</title>
        <authorList>
            <person name="Gilroy R."/>
            <person name="Ravi A."/>
            <person name="Getino M."/>
            <person name="Pursley I."/>
            <person name="Horton D.L."/>
            <person name="Alikhan N.F."/>
            <person name="Baker D."/>
            <person name="Gharbi K."/>
            <person name="Hall N."/>
            <person name="Watson M."/>
            <person name="Adriaenssens E.M."/>
            <person name="Foster-Nyarko E."/>
            <person name="Jarju S."/>
            <person name="Secka A."/>
            <person name="Antonio M."/>
            <person name="Oren A."/>
            <person name="Chaudhuri R.R."/>
            <person name="La Ragione R."/>
            <person name="Hildebrand F."/>
            <person name="Pallen M.J."/>
        </authorList>
    </citation>
    <scope>NUCLEOTIDE SEQUENCE</scope>
    <source>
        <strain evidence="3">CHK169-11906</strain>
    </source>
</reference>
<reference evidence="3" key="2">
    <citation type="submission" date="2021-04" db="EMBL/GenBank/DDBJ databases">
        <authorList>
            <person name="Gilroy R."/>
        </authorList>
    </citation>
    <scope>NUCLEOTIDE SEQUENCE</scope>
    <source>
        <strain evidence="3">CHK169-11906</strain>
    </source>
</reference>
<feature type="transmembrane region" description="Helical" evidence="1">
    <location>
        <begin position="185"/>
        <end position="205"/>
    </location>
</feature>
<protein>
    <submittedName>
        <fullName evidence="3">Phosphatase PAP2 family protein</fullName>
    </submittedName>
</protein>
<feature type="transmembrane region" description="Helical" evidence="1">
    <location>
        <begin position="160"/>
        <end position="179"/>
    </location>
</feature>
<evidence type="ECO:0000313" key="4">
    <source>
        <dbReference type="Proteomes" id="UP000824259"/>
    </source>
</evidence>
<dbReference type="InterPro" id="IPR036938">
    <property type="entry name" value="PAP2/HPO_sf"/>
</dbReference>
<evidence type="ECO:0000259" key="2">
    <source>
        <dbReference type="Pfam" id="PF01569"/>
    </source>
</evidence>
<dbReference type="Gene3D" id="1.20.144.10">
    <property type="entry name" value="Phosphatidic acid phosphatase type 2/haloperoxidase"/>
    <property type="match status" value="1"/>
</dbReference>
<comment type="caution">
    <text evidence="3">The sequence shown here is derived from an EMBL/GenBank/DDBJ whole genome shotgun (WGS) entry which is preliminary data.</text>
</comment>
<feature type="domain" description="Phosphatidic acid phosphatase type 2/haloperoxidase" evidence="2">
    <location>
        <begin position="58"/>
        <end position="208"/>
    </location>
</feature>
<keyword evidence="1" id="KW-0472">Membrane</keyword>
<dbReference type="Pfam" id="PF01569">
    <property type="entry name" value="PAP2"/>
    <property type="match status" value="1"/>
</dbReference>
<name>A0A9D2L457_9BACT</name>
<dbReference type="SUPFAM" id="SSF48317">
    <property type="entry name" value="Acid phosphatase/Vanadium-dependent haloperoxidase"/>
    <property type="match status" value="1"/>
</dbReference>
<feature type="transmembrane region" description="Helical" evidence="1">
    <location>
        <begin position="23"/>
        <end position="45"/>
    </location>
</feature>
<dbReference type="AlphaFoldDB" id="A0A9D2L457"/>
<dbReference type="Proteomes" id="UP000824259">
    <property type="component" value="Unassembled WGS sequence"/>
</dbReference>
<gene>
    <name evidence="3" type="ORF">H9779_04980</name>
</gene>
<dbReference type="InterPro" id="IPR000326">
    <property type="entry name" value="PAP2/HPO"/>
</dbReference>
<keyword evidence="1" id="KW-1133">Transmembrane helix</keyword>
<dbReference type="EMBL" id="DWYR01000013">
    <property type="protein sequence ID" value="HJA98934.1"/>
    <property type="molecule type" value="Genomic_DNA"/>
</dbReference>
<sequence>MYDCDHSLFLTLNFDGGPLFDKIMLAVSGTALWIPFYLLILWLVWRRYGWRNLILFILALAVGLVLSDMICGIFKHTGPLKNLWADLAPRWRPMFTPELENLPIPADSLFSWRHAGIPTPEGIVHVPAEAISGKYGTVSSHAATIVAVVTLSAAAIRRHWFTILGIVATLLICYSRIYLAKHFPIDLLLGAGVGLLVGGAAYWGYKKLGRGFFKPVARQ</sequence>
<proteinExistence type="predicted"/>
<feature type="transmembrane region" description="Helical" evidence="1">
    <location>
        <begin position="52"/>
        <end position="75"/>
    </location>
</feature>
<keyword evidence="1" id="KW-0812">Transmembrane</keyword>
<feature type="transmembrane region" description="Helical" evidence="1">
    <location>
        <begin position="135"/>
        <end position="153"/>
    </location>
</feature>
<evidence type="ECO:0000256" key="1">
    <source>
        <dbReference type="SAM" id="Phobius"/>
    </source>
</evidence>
<organism evidence="3 4">
    <name type="scientific">Candidatus Alistipes avicola</name>
    <dbReference type="NCBI Taxonomy" id="2838432"/>
    <lineage>
        <taxon>Bacteria</taxon>
        <taxon>Pseudomonadati</taxon>
        <taxon>Bacteroidota</taxon>
        <taxon>Bacteroidia</taxon>
        <taxon>Bacteroidales</taxon>
        <taxon>Rikenellaceae</taxon>
        <taxon>Alistipes</taxon>
    </lineage>
</organism>
<accession>A0A9D2L457</accession>
<evidence type="ECO:0000313" key="3">
    <source>
        <dbReference type="EMBL" id="HJA98934.1"/>
    </source>
</evidence>